<name>A0A5J5HT27_9SPHN</name>
<reference evidence="10 11" key="1">
    <citation type="submission" date="2019-09" db="EMBL/GenBank/DDBJ databases">
        <authorList>
            <person name="Feng G."/>
        </authorList>
    </citation>
    <scope>NUCLEOTIDE SEQUENCE [LARGE SCALE GENOMIC DNA]</scope>
    <source>
        <strain evidence="9 10">KACC 19283</strain>
        <strain evidence="8 11">KACC 19284</strain>
    </source>
</reference>
<dbReference type="InterPro" id="IPR005498">
    <property type="entry name" value="T4SS_VirB10/TraB/TrbI"/>
</dbReference>
<dbReference type="Gene3D" id="2.40.128.260">
    <property type="entry name" value="Type IV secretion system, VirB10/TraB/TrbI"/>
    <property type="match status" value="1"/>
</dbReference>
<dbReference type="Proteomes" id="UP000326364">
    <property type="component" value="Unassembled WGS sequence"/>
</dbReference>
<feature type="region of interest" description="Disordered" evidence="6">
    <location>
        <begin position="149"/>
        <end position="215"/>
    </location>
</feature>
<keyword evidence="5 7" id="KW-0472">Membrane</keyword>
<evidence type="ECO:0000256" key="7">
    <source>
        <dbReference type="SAM" id="Phobius"/>
    </source>
</evidence>
<protein>
    <submittedName>
        <fullName evidence="9">TrbI/VirB10 family protein</fullName>
    </submittedName>
</protein>
<evidence type="ECO:0000313" key="11">
    <source>
        <dbReference type="Proteomes" id="UP000326364"/>
    </source>
</evidence>
<evidence type="ECO:0000256" key="1">
    <source>
        <dbReference type="ARBA" id="ARBA00004167"/>
    </source>
</evidence>
<evidence type="ECO:0000256" key="3">
    <source>
        <dbReference type="ARBA" id="ARBA00022692"/>
    </source>
</evidence>
<keyword evidence="11" id="KW-1185">Reference proteome</keyword>
<comment type="caution">
    <text evidence="9">The sequence shown here is derived from an EMBL/GenBank/DDBJ whole genome shotgun (WGS) entry which is preliminary data.</text>
</comment>
<dbReference type="GO" id="GO:0016020">
    <property type="term" value="C:membrane"/>
    <property type="evidence" value="ECO:0007669"/>
    <property type="project" value="UniProtKB-SubCell"/>
</dbReference>
<proteinExistence type="inferred from homology"/>
<feature type="compositionally biased region" description="Polar residues" evidence="6">
    <location>
        <begin position="175"/>
        <end position="188"/>
    </location>
</feature>
<accession>A0A5J5HT27</accession>
<feature type="transmembrane region" description="Helical" evidence="7">
    <location>
        <begin position="52"/>
        <end position="72"/>
    </location>
</feature>
<organism evidence="9 10">
    <name type="scientific">Sphingobium limneticum</name>
    <dbReference type="NCBI Taxonomy" id="1007511"/>
    <lineage>
        <taxon>Bacteria</taxon>
        <taxon>Pseudomonadati</taxon>
        <taxon>Pseudomonadota</taxon>
        <taxon>Alphaproteobacteria</taxon>
        <taxon>Sphingomonadales</taxon>
        <taxon>Sphingomonadaceae</taxon>
        <taxon>Sphingobium</taxon>
    </lineage>
</organism>
<dbReference type="RefSeq" id="WP_150426915.1">
    <property type="nucleotide sequence ID" value="NZ_VYQA01000039.1"/>
</dbReference>
<evidence type="ECO:0000313" key="10">
    <source>
        <dbReference type="Proteomes" id="UP000325933"/>
    </source>
</evidence>
<evidence type="ECO:0000256" key="6">
    <source>
        <dbReference type="SAM" id="MobiDB-lite"/>
    </source>
</evidence>
<dbReference type="InterPro" id="IPR042217">
    <property type="entry name" value="T4SS_VirB10/TrbI"/>
</dbReference>
<evidence type="ECO:0000256" key="4">
    <source>
        <dbReference type="ARBA" id="ARBA00022989"/>
    </source>
</evidence>
<evidence type="ECO:0000313" key="8">
    <source>
        <dbReference type="EMBL" id="KAA9011089.1"/>
    </source>
</evidence>
<dbReference type="EMBL" id="VYQA01000039">
    <property type="protein sequence ID" value="KAA9023308.1"/>
    <property type="molecule type" value="Genomic_DNA"/>
</dbReference>
<dbReference type="EMBL" id="VYQB01000041">
    <property type="protein sequence ID" value="KAA9011089.1"/>
    <property type="molecule type" value="Genomic_DNA"/>
</dbReference>
<sequence length="433" mass="44967">MSAGENSPANGAQADDVVAVGPETAAPPQKVAPEGLVLRASPRRVVRFRRGVIIGGAALGSLAIAGMTWMALGSKALHIVEAGSEKAISDRRTPADAVADLPGDYSKVKAGTPVLGPPLPGDLGRPILEHQRGLANQRDGSVAGHLAPTAADQAAEAERQRIASQAHQAREASVMVQSSARGVTSSSADAAGTAVAGQPATTGEAGRLALDPDKDQNNQQRKIDFMAQQATGGTASAHRLETPASPYQLMAGSIIAASLVTGINSDLPGMVVAQVTEPVFDTVTGRTLLIPQGSRLIGSYDSVVAFGQKRALLAWQRIILPDGSSIQIDNLPATDTAGYAGLADKVDLHSWQLLKGVALSTLLGVGTQLSLGSDESDLVRALRQSTQQSANQAGQQIVSKNLNIQPTITVRPGWPLRIVVHKDITLRPWSGTR</sequence>
<comment type="similarity">
    <text evidence="2">Belongs to the TrbI/VirB10 family.</text>
</comment>
<dbReference type="Proteomes" id="UP000325933">
    <property type="component" value="Unassembled WGS sequence"/>
</dbReference>
<dbReference type="CDD" id="cd16429">
    <property type="entry name" value="VirB10"/>
    <property type="match status" value="1"/>
</dbReference>
<keyword evidence="4 7" id="KW-1133">Transmembrane helix</keyword>
<evidence type="ECO:0000256" key="2">
    <source>
        <dbReference type="ARBA" id="ARBA00010265"/>
    </source>
</evidence>
<gene>
    <name evidence="9" type="ORF">F4U95_23610</name>
    <name evidence="8" type="ORF">F4U96_23745</name>
</gene>
<evidence type="ECO:0000313" key="9">
    <source>
        <dbReference type="EMBL" id="KAA9023308.1"/>
    </source>
</evidence>
<comment type="subcellular location">
    <subcellularLocation>
        <location evidence="1">Membrane</location>
        <topology evidence="1">Single-pass membrane protein</topology>
    </subcellularLocation>
</comment>
<dbReference type="AlphaFoldDB" id="A0A5J5HT27"/>
<keyword evidence="3 7" id="KW-0812">Transmembrane</keyword>
<evidence type="ECO:0000256" key="5">
    <source>
        <dbReference type="ARBA" id="ARBA00023136"/>
    </source>
</evidence>
<dbReference type="Pfam" id="PF03743">
    <property type="entry name" value="TrbI"/>
    <property type="match status" value="1"/>
</dbReference>